<dbReference type="InterPro" id="IPR036259">
    <property type="entry name" value="MFS_trans_sf"/>
</dbReference>
<dbReference type="Proteomes" id="UP000093111">
    <property type="component" value="Unassembled WGS sequence"/>
</dbReference>
<dbReference type="PANTHER" id="PTHR23502:SF132">
    <property type="entry name" value="POLYAMINE TRANSPORTER 2-RELATED"/>
    <property type="match status" value="1"/>
</dbReference>
<keyword evidence="6 8" id="KW-1133">Transmembrane helix</keyword>
<comment type="similarity">
    <text evidence="2 8">Belongs to the major facilitator superfamily. Bcr/CmlA family.</text>
</comment>
<feature type="transmembrane region" description="Helical" evidence="8">
    <location>
        <begin position="134"/>
        <end position="158"/>
    </location>
</feature>
<dbReference type="PROSITE" id="PS00216">
    <property type="entry name" value="SUGAR_TRANSPORT_1"/>
    <property type="match status" value="1"/>
</dbReference>
<feature type="transmembrane region" description="Helical" evidence="8">
    <location>
        <begin position="164"/>
        <end position="184"/>
    </location>
</feature>
<keyword evidence="4" id="KW-1003">Cell membrane</keyword>
<dbReference type="InterPro" id="IPR011701">
    <property type="entry name" value="MFS"/>
</dbReference>
<feature type="transmembrane region" description="Helical" evidence="8">
    <location>
        <begin position="368"/>
        <end position="388"/>
    </location>
</feature>
<feature type="transmembrane region" description="Helical" evidence="8">
    <location>
        <begin position="343"/>
        <end position="362"/>
    </location>
</feature>
<dbReference type="NCBIfam" id="TIGR00710">
    <property type="entry name" value="efflux_Bcr_CflA"/>
    <property type="match status" value="1"/>
</dbReference>
<keyword evidence="8" id="KW-0997">Cell inner membrane</keyword>
<dbReference type="Gene3D" id="1.20.1720.10">
    <property type="entry name" value="Multidrug resistance protein D"/>
    <property type="match status" value="1"/>
</dbReference>
<evidence type="ECO:0000259" key="9">
    <source>
        <dbReference type="PROSITE" id="PS50850"/>
    </source>
</evidence>
<dbReference type="GO" id="GO:1990961">
    <property type="term" value="P:xenobiotic detoxification by transmembrane export across the plasma membrane"/>
    <property type="evidence" value="ECO:0007669"/>
    <property type="project" value="InterPro"/>
</dbReference>
<reference evidence="10 11" key="1">
    <citation type="journal article" date="2016" name="Syst. Appl. Microbiol.">
        <title>Pararhizobium polonicum sp. nov. isolated from tumors on stone fruit rootstocks.</title>
        <authorList>
            <person name="Pulawska J."/>
            <person name="Kuzmanovic N."/>
            <person name="Willems A."/>
            <person name="Pothier J.F."/>
        </authorList>
    </citation>
    <scope>NUCLEOTIDE SEQUENCE [LARGE SCALE GENOMIC DNA]</scope>
    <source>
        <strain evidence="10 11">F5.1</strain>
    </source>
</reference>
<dbReference type="Pfam" id="PF07690">
    <property type="entry name" value="MFS_1"/>
    <property type="match status" value="1"/>
</dbReference>
<proteinExistence type="inferred from homology"/>
<organism evidence="10 11">
    <name type="scientific">Pararhizobium polonicum</name>
    <dbReference type="NCBI Taxonomy" id="1612624"/>
    <lineage>
        <taxon>Bacteria</taxon>
        <taxon>Pseudomonadati</taxon>
        <taxon>Pseudomonadota</taxon>
        <taxon>Alphaproteobacteria</taxon>
        <taxon>Hyphomicrobiales</taxon>
        <taxon>Rhizobiaceae</taxon>
        <taxon>Rhizobium/Agrobacterium group</taxon>
        <taxon>Pararhizobium</taxon>
    </lineage>
</organism>
<dbReference type="PATRIC" id="fig|1612624.7.peg.5195"/>
<keyword evidence="7 8" id="KW-0472">Membrane</keyword>
<name>A0A1C7NZ92_9HYPH</name>
<dbReference type="AlphaFoldDB" id="A0A1C7NZ92"/>
<feature type="transmembrane region" description="Helical" evidence="8">
    <location>
        <begin position="101"/>
        <end position="122"/>
    </location>
</feature>
<evidence type="ECO:0000256" key="1">
    <source>
        <dbReference type="ARBA" id="ARBA00004651"/>
    </source>
</evidence>
<feature type="transmembrane region" description="Helical" evidence="8">
    <location>
        <begin position="251"/>
        <end position="270"/>
    </location>
</feature>
<feature type="transmembrane region" description="Helical" evidence="8">
    <location>
        <begin position="76"/>
        <end position="95"/>
    </location>
</feature>
<keyword evidence="5 8" id="KW-0812">Transmembrane</keyword>
<dbReference type="PROSITE" id="PS50850">
    <property type="entry name" value="MFS"/>
    <property type="match status" value="1"/>
</dbReference>
<sequence length="405" mass="42034">MSLRMSERRTSMLGALLATLGPISMSIYTPAMPELVQAFATTESMIKLTLSVYFGGFSVAQLVAGPMSDAFGRKNATLAFVGINLLGSLICAFAPSVEGLLAGRLIQGIGASVGITVARAIVRDQFTGAEASRIMNLIGIMLAIGPAMAPTLGGLALAAFGWQAIFFLLVGFGLLTIVSVTAFMRETAMPDRRRARPGPLLAAYGELIRDPRFVAAAIVLGGSVGALYAQSTMLSFILIDKVGLSPTAFGLGMLMQSGSYFSGSVCLRLTAAKLGGEGSVRAGLAFCTIGALLIALSVHFITPSYLSVMLPVAFSSFGIAFLTPHMTTAALQSFPHIAGSASAMMGFIQMAGGFLGGLAAALLGTPFIAFGLIIPAMLLTSVASYLWFLQATRRSVLATDRAVGE</sequence>
<feature type="domain" description="Major facilitator superfamily (MFS) profile" evidence="9">
    <location>
        <begin position="10"/>
        <end position="393"/>
    </location>
</feature>
<protein>
    <recommendedName>
        <fullName evidence="8">Bcr/CflA family efflux transporter</fullName>
    </recommendedName>
</protein>
<comment type="caution">
    <text evidence="8">Lacks conserved residue(s) required for the propagation of feature annotation.</text>
</comment>
<dbReference type="InterPro" id="IPR005829">
    <property type="entry name" value="Sugar_transporter_CS"/>
</dbReference>
<feature type="transmembrane region" description="Helical" evidence="8">
    <location>
        <begin position="48"/>
        <end position="64"/>
    </location>
</feature>
<evidence type="ECO:0000256" key="2">
    <source>
        <dbReference type="ARBA" id="ARBA00006236"/>
    </source>
</evidence>
<evidence type="ECO:0000256" key="7">
    <source>
        <dbReference type="ARBA" id="ARBA00023136"/>
    </source>
</evidence>
<evidence type="ECO:0000313" key="11">
    <source>
        <dbReference type="Proteomes" id="UP000093111"/>
    </source>
</evidence>
<evidence type="ECO:0000256" key="3">
    <source>
        <dbReference type="ARBA" id="ARBA00022448"/>
    </source>
</evidence>
<comment type="subcellular location">
    <subcellularLocation>
        <location evidence="8">Cell inner membrane</location>
        <topology evidence="8">Multi-pass membrane protein</topology>
    </subcellularLocation>
    <subcellularLocation>
        <location evidence="1">Cell membrane</location>
        <topology evidence="1">Multi-pass membrane protein</topology>
    </subcellularLocation>
</comment>
<evidence type="ECO:0000256" key="8">
    <source>
        <dbReference type="RuleBase" id="RU365088"/>
    </source>
</evidence>
<dbReference type="InterPro" id="IPR004812">
    <property type="entry name" value="Efflux_drug-R_Bcr/CmlA"/>
</dbReference>
<dbReference type="SUPFAM" id="SSF103473">
    <property type="entry name" value="MFS general substrate transporter"/>
    <property type="match status" value="1"/>
</dbReference>
<dbReference type="InterPro" id="IPR020846">
    <property type="entry name" value="MFS_dom"/>
</dbReference>
<evidence type="ECO:0000256" key="5">
    <source>
        <dbReference type="ARBA" id="ARBA00022692"/>
    </source>
</evidence>
<dbReference type="STRING" id="1612624.ADU59_16325"/>
<feature type="transmembrane region" description="Helical" evidence="8">
    <location>
        <begin position="213"/>
        <end position="239"/>
    </location>
</feature>
<accession>A0A1C7NZ92</accession>
<dbReference type="PANTHER" id="PTHR23502">
    <property type="entry name" value="MAJOR FACILITATOR SUPERFAMILY"/>
    <property type="match status" value="1"/>
</dbReference>
<evidence type="ECO:0000313" key="10">
    <source>
        <dbReference type="EMBL" id="OBZ94260.1"/>
    </source>
</evidence>
<dbReference type="GO" id="GO:0042910">
    <property type="term" value="F:xenobiotic transmembrane transporter activity"/>
    <property type="evidence" value="ECO:0007669"/>
    <property type="project" value="InterPro"/>
</dbReference>
<evidence type="ECO:0000256" key="6">
    <source>
        <dbReference type="ARBA" id="ARBA00022989"/>
    </source>
</evidence>
<dbReference type="EMBL" id="LGLV01000010">
    <property type="protein sequence ID" value="OBZ94260.1"/>
    <property type="molecule type" value="Genomic_DNA"/>
</dbReference>
<keyword evidence="3 8" id="KW-0813">Transport</keyword>
<keyword evidence="11" id="KW-1185">Reference proteome</keyword>
<evidence type="ECO:0000256" key="4">
    <source>
        <dbReference type="ARBA" id="ARBA00022475"/>
    </source>
</evidence>
<gene>
    <name evidence="10" type="ORF">ADU59_16325</name>
</gene>
<dbReference type="GO" id="GO:0005886">
    <property type="term" value="C:plasma membrane"/>
    <property type="evidence" value="ECO:0007669"/>
    <property type="project" value="UniProtKB-SubCell"/>
</dbReference>
<feature type="transmembrane region" description="Helical" evidence="8">
    <location>
        <begin position="308"/>
        <end position="331"/>
    </location>
</feature>
<dbReference type="CDD" id="cd17320">
    <property type="entry name" value="MFS_MdfA_MDR_like"/>
    <property type="match status" value="1"/>
</dbReference>
<comment type="caution">
    <text evidence="10">The sequence shown here is derived from an EMBL/GenBank/DDBJ whole genome shotgun (WGS) entry which is preliminary data.</text>
</comment>
<feature type="transmembrane region" description="Helical" evidence="8">
    <location>
        <begin position="282"/>
        <end position="302"/>
    </location>
</feature>